<organism evidence="1 2">
    <name type="scientific">Rohdeia mirabilis</name>
    <dbReference type="NCBI Taxonomy" id="2528008"/>
    <lineage>
        <taxon>Bacteria</taxon>
        <taxon>Pseudomonadati</taxon>
        <taxon>Planctomycetota</taxon>
        <taxon>Planctomycetia</taxon>
        <taxon>Planctomycetia incertae sedis</taxon>
        <taxon>Rohdeia</taxon>
    </lineage>
</organism>
<sequence>MAVATRKSSARESGGGGDIVHTVHSQALGWLAVARRVSRTPRNCPQNPQNSLRAAFLRILRTIRRGLQNVVRPGGSL</sequence>
<keyword evidence="2" id="KW-1185">Reference proteome</keyword>
<evidence type="ECO:0000313" key="2">
    <source>
        <dbReference type="Proteomes" id="UP000319342"/>
    </source>
</evidence>
<evidence type="ECO:0000313" key="1">
    <source>
        <dbReference type="EMBL" id="QDU84007.1"/>
    </source>
</evidence>
<accession>A0A518CXS3</accession>
<protein>
    <submittedName>
        <fullName evidence="1">Uncharacterized protein</fullName>
    </submittedName>
</protein>
<dbReference type="AlphaFoldDB" id="A0A518CXS3"/>
<reference evidence="1 2" key="1">
    <citation type="submission" date="2019-02" db="EMBL/GenBank/DDBJ databases">
        <title>Deep-cultivation of Planctomycetes and their phenomic and genomic characterization uncovers novel biology.</title>
        <authorList>
            <person name="Wiegand S."/>
            <person name="Jogler M."/>
            <person name="Boedeker C."/>
            <person name="Pinto D."/>
            <person name="Vollmers J."/>
            <person name="Rivas-Marin E."/>
            <person name="Kohn T."/>
            <person name="Peeters S.H."/>
            <person name="Heuer A."/>
            <person name="Rast P."/>
            <person name="Oberbeckmann S."/>
            <person name="Bunk B."/>
            <person name="Jeske O."/>
            <person name="Meyerdierks A."/>
            <person name="Storesund J.E."/>
            <person name="Kallscheuer N."/>
            <person name="Luecker S."/>
            <person name="Lage O.M."/>
            <person name="Pohl T."/>
            <person name="Merkel B.J."/>
            <person name="Hornburger P."/>
            <person name="Mueller R.-W."/>
            <person name="Bruemmer F."/>
            <person name="Labrenz M."/>
            <person name="Spormann A.M."/>
            <person name="Op den Camp H."/>
            <person name="Overmann J."/>
            <person name="Amann R."/>
            <person name="Jetten M.S.M."/>
            <person name="Mascher T."/>
            <person name="Medema M.H."/>
            <person name="Devos D.P."/>
            <person name="Kaster A.-K."/>
            <person name="Ovreas L."/>
            <person name="Rohde M."/>
            <person name="Galperin M.Y."/>
            <person name="Jogler C."/>
        </authorList>
    </citation>
    <scope>NUCLEOTIDE SEQUENCE [LARGE SCALE GENOMIC DNA]</scope>
    <source>
        <strain evidence="1 2">Pla163</strain>
    </source>
</reference>
<gene>
    <name evidence="1" type="ORF">Pla163_11080</name>
</gene>
<dbReference type="Proteomes" id="UP000319342">
    <property type="component" value="Chromosome"/>
</dbReference>
<name>A0A518CXS3_9BACT</name>
<dbReference type="EMBL" id="CP036290">
    <property type="protein sequence ID" value="QDU84007.1"/>
    <property type="molecule type" value="Genomic_DNA"/>
</dbReference>
<proteinExistence type="predicted"/>